<accession>A0A8K0QVE1</accession>
<feature type="compositionally biased region" description="Basic and acidic residues" evidence="1">
    <location>
        <begin position="42"/>
        <end position="53"/>
    </location>
</feature>
<feature type="compositionally biased region" description="Basic and acidic residues" evidence="1">
    <location>
        <begin position="63"/>
        <end position="77"/>
    </location>
</feature>
<protein>
    <submittedName>
        <fullName evidence="2">Uncharacterized protein</fullName>
    </submittedName>
</protein>
<dbReference type="EMBL" id="JAGMVJ010000026">
    <property type="protein sequence ID" value="KAH7070813.1"/>
    <property type="molecule type" value="Genomic_DNA"/>
</dbReference>
<comment type="caution">
    <text evidence="2">The sequence shown here is derived from an EMBL/GenBank/DDBJ whole genome shotgun (WGS) entry which is preliminary data.</text>
</comment>
<keyword evidence="3" id="KW-1185">Reference proteome</keyword>
<reference evidence="2" key="1">
    <citation type="journal article" date="2021" name="Nat. Commun.">
        <title>Genetic determinants of endophytism in the Arabidopsis root mycobiome.</title>
        <authorList>
            <person name="Mesny F."/>
            <person name="Miyauchi S."/>
            <person name="Thiergart T."/>
            <person name="Pickel B."/>
            <person name="Atanasova L."/>
            <person name="Karlsson M."/>
            <person name="Huettel B."/>
            <person name="Barry K.W."/>
            <person name="Haridas S."/>
            <person name="Chen C."/>
            <person name="Bauer D."/>
            <person name="Andreopoulos W."/>
            <person name="Pangilinan J."/>
            <person name="LaButti K."/>
            <person name="Riley R."/>
            <person name="Lipzen A."/>
            <person name="Clum A."/>
            <person name="Drula E."/>
            <person name="Henrissat B."/>
            <person name="Kohler A."/>
            <person name="Grigoriev I.V."/>
            <person name="Martin F.M."/>
            <person name="Hacquard S."/>
        </authorList>
    </citation>
    <scope>NUCLEOTIDE SEQUENCE</scope>
    <source>
        <strain evidence="2">MPI-SDFR-AT-0120</strain>
    </source>
</reference>
<feature type="compositionally biased region" description="Basic residues" evidence="1">
    <location>
        <begin position="1"/>
        <end position="14"/>
    </location>
</feature>
<feature type="region of interest" description="Disordered" evidence="1">
    <location>
        <begin position="166"/>
        <end position="194"/>
    </location>
</feature>
<feature type="compositionally biased region" description="Polar residues" evidence="1">
    <location>
        <begin position="99"/>
        <end position="114"/>
    </location>
</feature>
<proteinExistence type="predicted"/>
<gene>
    <name evidence="2" type="ORF">FB567DRAFT_584540</name>
</gene>
<dbReference type="OrthoDB" id="10577060at2759"/>
<dbReference type="Proteomes" id="UP000813461">
    <property type="component" value="Unassembled WGS sequence"/>
</dbReference>
<name>A0A8K0QVE1_9PLEO</name>
<feature type="compositionally biased region" description="Gly residues" evidence="1">
    <location>
        <begin position="472"/>
        <end position="482"/>
    </location>
</feature>
<evidence type="ECO:0000256" key="1">
    <source>
        <dbReference type="SAM" id="MobiDB-lite"/>
    </source>
</evidence>
<feature type="compositionally biased region" description="Polar residues" evidence="1">
    <location>
        <begin position="168"/>
        <end position="194"/>
    </location>
</feature>
<feature type="region of interest" description="Disordered" evidence="1">
    <location>
        <begin position="1"/>
        <end position="125"/>
    </location>
</feature>
<feature type="compositionally biased region" description="Basic and acidic residues" evidence="1">
    <location>
        <begin position="234"/>
        <end position="245"/>
    </location>
</feature>
<evidence type="ECO:0000313" key="3">
    <source>
        <dbReference type="Proteomes" id="UP000813461"/>
    </source>
</evidence>
<feature type="region of interest" description="Disordered" evidence="1">
    <location>
        <begin position="452"/>
        <end position="487"/>
    </location>
</feature>
<evidence type="ECO:0000313" key="2">
    <source>
        <dbReference type="EMBL" id="KAH7070813.1"/>
    </source>
</evidence>
<dbReference type="AlphaFoldDB" id="A0A8K0QVE1"/>
<feature type="region of interest" description="Disordered" evidence="1">
    <location>
        <begin position="234"/>
        <end position="282"/>
    </location>
</feature>
<feature type="compositionally biased region" description="Polar residues" evidence="1">
    <location>
        <begin position="79"/>
        <end position="89"/>
    </location>
</feature>
<organism evidence="2 3">
    <name type="scientific">Paraphoma chrysanthemicola</name>
    <dbReference type="NCBI Taxonomy" id="798071"/>
    <lineage>
        <taxon>Eukaryota</taxon>
        <taxon>Fungi</taxon>
        <taxon>Dikarya</taxon>
        <taxon>Ascomycota</taxon>
        <taxon>Pezizomycotina</taxon>
        <taxon>Dothideomycetes</taxon>
        <taxon>Pleosporomycetidae</taxon>
        <taxon>Pleosporales</taxon>
        <taxon>Pleosporineae</taxon>
        <taxon>Phaeosphaeriaceae</taxon>
        <taxon>Paraphoma</taxon>
    </lineage>
</organism>
<sequence>MVRSSRLAKPRGPLRKSTVSSSSSTFDPVPLQARTSPTKMQRRADIDPVEATHKRAAPGTTRRRVEADDVVQHDPSDRSLISTHLSSESGSDRDPDETPVQNRMPSPSDVSNEESYPYDSFPSSREQSFIASTEYEVSTNDSAHSYDLYEVTHEEFAEMNRDAEEFNHGSSTDYNSSTDPGYTTQSSLQPSTIDSSHSYNLSQVDDFEVSKLVEDAAADVIHVRLAHLRHANERKDARDDYRDPEPSYVQAGSGSPNALWDSNARNDPGDSAFLHDAGIPKNPGSYPDVTVGAVYVSAVEQSGLMTPGPASPTHATLETKALMSETRQEKLPIGIHSPPASPQHAQLSSPLGQDRSFDPWPFECDDETIPLLSPDNTIRAIKRFLGANQCSVNFEETINLVSRLPRRPQWPRTTVLNLELLIKIILPGHEVVDSVRHGRLLEIELADAVNPPLELSKSDSSGRASSVTGSAGSHGGGSGGSSKGKKSGATKIEQWWRRFERKEASDFVLAPGIADMLKRSAVENLSFFHQSALIAPPSGSPGAGSTATATPSKATRLRSRLAKPNAPVAASTQLTADLLASRIKFITTSTQANVQEILLYVFFFFHLTALHTDRKLLDQDYQALLRDNGDGESSGHPQEGDAATVYNKIGPKPLPRMMPRHYDGLWDSFRVRYSDFPMEKKEFVEMIKQVREKGSRYLYFAARLGLGCLLYLQADMPPNQMWGASKGGDKTGASDRGFRRLEELGLPALCKDSGANRGELTSARGAVSPTASVVSRLTMQIAPSESQPFAGSLEEWMMASYSRRL</sequence>